<dbReference type="RefSeq" id="WP_163723508.1">
    <property type="nucleotide sequence ID" value="NZ_AP022574.1"/>
</dbReference>
<proteinExistence type="predicted"/>
<dbReference type="InterPro" id="IPR013228">
    <property type="entry name" value="PE-PPE_C"/>
</dbReference>
<feature type="chain" id="PRO_5029676988" description="PE-PPE domain-containing protein" evidence="2">
    <location>
        <begin position="25"/>
        <end position="413"/>
    </location>
</feature>
<evidence type="ECO:0000313" key="4">
    <source>
        <dbReference type="EMBL" id="BBX70173.1"/>
    </source>
</evidence>
<gene>
    <name evidence="4" type="ORF">MPSYJ_36340</name>
</gene>
<keyword evidence="5" id="KW-1185">Reference proteome</keyword>
<reference evidence="4 5" key="1">
    <citation type="journal article" date="2019" name="Emerg. Microbes Infect.">
        <title>Comprehensive subspecies identification of 175 nontuberculous mycobacteria species based on 7547 genomic profiles.</title>
        <authorList>
            <person name="Matsumoto Y."/>
            <person name="Kinjo T."/>
            <person name="Motooka D."/>
            <person name="Nabeya D."/>
            <person name="Jung N."/>
            <person name="Uechi K."/>
            <person name="Horii T."/>
            <person name="Iida T."/>
            <person name="Fujita J."/>
            <person name="Nakamura S."/>
        </authorList>
    </citation>
    <scope>NUCLEOTIDE SEQUENCE [LARGE SCALE GENOMIC DNA]</scope>
    <source>
        <strain evidence="4 5">JCM 13323</strain>
    </source>
</reference>
<dbReference type="Proteomes" id="UP000466514">
    <property type="component" value="Chromosome"/>
</dbReference>
<dbReference type="AlphaFoldDB" id="A0A7I7MF55"/>
<protein>
    <recommendedName>
        <fullName evidence="3">PE-PPE domain-containing protein</fullName>
    </recommendedName>
</protein>
<evidence type="ECO:0000256" key="2">
    <source>
        <dbReference type="SAM" id="SignalP"/>
    </source>
</evidence>
<evidence type="ECO:0000259" key="3">
    <source>
        <dbReference type="Pfam" id="PF08237"/>
    </source>
</evidence>
<organism evidence="4 5">
    <name type="scientific">Mycolicibacterium psychrotolerans</name>
    <dbReference type="NCBI Taxonomy" id="216929"/>
    <lineage>
        <taxon>Bacteria</taxon>
        <taxon>Bacillati</taxon>
        <taxon>Actinomycetota</taxon>
        <taxon>Actinomycetes</taxon>
        <taxon>Mycobacteriales</taxon>
        <taxon>Mycobacteriaceae</taxon>
        <taxon>Mycolicibacterium</taxon>
    </lineage>
</organism>
<dbReference type="KEGG" id="mpsc:MPSYJ_36340"/>
<feature type="compositionally biased region" description="Polar residues" evidence="1">
    <location>
        <begin position="316"/>
        <end position="330"/>
    </location>
</feature>
<name>A0A7I7MF55_9MYCO</name>
<feature type="domain" description="PE-PPE" evidence="3">
    <location>
        <begin position="98"/>
        <end position="258"/>
    </location>
</feature>
<feature type="signal peptide" evidence="2">
    <location>
        <begin position="1"/>
        <end position="24"/>
    </location>
</feature>
<dbReference type="Pfam" id="PF08237">
    <property type="entry name" value="PE-PPE"/>
    <property type="match status" value="1"/>
</dbReference>
<feature type="region of interest" description="Disordered" evidence="1">
    <location>
        <begin position="287"/>
        <end position="413"/>
    </location>
</feature>
<sequence length="413" mass="43098">MGLLTAAVGATVLITAVTPPAAEAASVLTFSPLPSQMPRALTGAMCQSPNTCQEVKYSFWMNVSIERISEAIATATVALPPEPPDEVPSETEVSVLPRGHGVAVFALSGGAIAVADWIEHHAGDVDAPSAEALSFVVIGNPTRKYGGVNRAISNMPPSQYQVIDIARQYDPVADAPDRFNLLAQLNVMMGLLSPLHTNYAPVNVDDPANIRWTEGHITYILVPTLDLPLLAPLRALGLRDLAARLDAPLREIIERAYDRPFETTPPSTPEPQSVPIVQSIASPAIQPDALGATDGTDDHVAVSGGPAPDAPIGESTAASETTRSAENPSQGDAIEDEEVVEQEVVDDKVVADEMVDDESADDSVDENLADESDDGDTSPAHSVDPNEVTDAEPASGADGTPAQDGDSPAAASS</sequence>
<accession>A0A7I7MF55</accession>
<dbReference type="EMBL" id="AP022574">
    <property type="protein sequence ID" value="BBX70173.1"/>
    <property type="molecule type" value="Genomic_DNA"/>
</dbReference>
<evidence type="ECO:0000256" key="1">
    <source>
        <dbReference type="SAM" id="MobiDB-lite"/>
    </source>
</evidence>
<evidence type="ECO:0000313" key="5">
    <source>
        <dbReference type="Proteomes" id="UP000466514"/>
    </source>
</evidence>
<keyword evidence="2" id="KW-0732">Signal</keyword>
<feature type="compositionally biased region" description="Acidic residues" evidence="1">
    <location>
        <begin position="353"/>
        <end position="376"/>
    </location>
</feature>
<feature type="compositionally biased region" description="Acidic residues" evidence="1">
    <location>
        <begin position="333"/>
        <end position="344"/>
    </location>
</feature>